<dbReference type="Proteomes" id="UP000694621">
    <property type="component" value="Unplaced"/>
</dbReference>
<dbReference type="Pfam" id="PF03762">
    <property type="entry name" value="VOMI"/>
    <property type="match status" value="1"/>
</dbReference>
<evidence type="ECO:0008006" key="4">
    <source>
        <dbReference type="Google" id="ProtNLM"/>
    </source>
</evidence>
<name>A0A8B9GUP9_ASTMX</name>
<evidence type="ECO:0000313" key="2">
    <source>
        <dbReference type="Ensembl" id="ENSAMXP00005002015.1"/>
    </source>
</evidence>
<sequence length="251" mass="28163">MYSKIKLIQFLFPIIFRLFLAISRGIIYIYLFIYLFFESGIYEVSSRRQRVCSMSSLMLNKCVRALPVEQSMNKTRTVDRPYVGIITVANGQRWGSWGIREMCALGTYATGFSLRVESNQGVQRDDTALNGIALRCTAPRTASSSIINYSTAHWGQWTQNKWCTSGQMVAFQLRVEPYKGVWSDDTAANNIRFKCSGGDVLEGNGMSWGSWGSWSSNCAGRGICGIETKVEAPQGPRDDTALNDVRLYCCN</sequence>
<evidence type="ECO:0000256" key="1">
    <source>
        <dbReference type="SAM" id="Phobius"/>
    </source>
</evidence>
<dbReference type="InterPro" id="IPR036706">
    <property type="entry name" value="VOMI_sf"/>
</dbReference>
<dbReference type="PANTHER" id="PTHR18841">
    <property type="entry name" value="VITELLINE MEMBRANE OUTER LAYER PROTEIN I-RELATED"/>
    <property type="match status" value="1"/>
</dbReference>
<proteinExistence type="predicted"/>
<dbReference type="Ensembl" id="ENSAMXT00005002229.1">
    <property type="protein sequence ID" value="ENSAMXP00005002015.1"/>
    <property type="gene ID" value="ENSAMXG00005001097.1"/>
</dbReference>
<reference evidence="2" key="1">
    <citation type="submission" date="2025-08" db="UniProtKB">
        <authorList>
            <consortium name="Ensembl"/>
        </authorList>
    </citation>
    <scope>IDENTIFICATION</scope>
</reference>
<keyword evidence="1" id="KW-0472">Membrane</keyword>
<evidence type="ECO:0000313" key="3">
    <source>
        <dbReference type="Proteomes" id="UP000694621"/>
    </source>
</evidence>
<dbReference type="InterPro" id="IPR005515">
    <property type="entry name" value="VOMI"/>
</dbReference>
<keyword evidence="1" id="KW-1133">Transmembrane helix</keyword>
<dbReference type="PANTHER" id="PTHR18841:SF0">
    <property type="entry name" value="VITELLINE MEMBRANE OUTER LAYER 1 HOMOLOG A-RELATED"/>
    <property type="match status" value="1"/>
</dbReference>
<keyword evidence="1" id="KW-0812">Transmembrane</keyword>
<accession>A0A8B9GUP9</accession>
<dbReference type="GO" id="GO:0005615">
    <property type="term" value="C:extracellular space"/>
    <property type="evidence" value="ECO:0007669"/>
    <property type="project" value="TreeGrafter"/>
</dbReference>
<dbReference type="SUPFAM" id="SSF51092">
    <property type="entry name" value="Vitelline membrane outer protein-I (VMO-I)"/>
    <property type="match status" value="1"/>
</dbReference>
<protein>
    <recommendedName>
        <fullName evidence="4">Vitelline membrane outer layer 1 homolog b</fullName>
    </recommendedName>
</protein>
<organism evidence="2 3">
    <name type="scientific">Astyanax mexicanus</name>
    <name type="common">Blind cave fish</name>
    <name type="synonym">Astyanax fasciatus mexicanus</name>
    <dbReference type="NCBI Taxonomy" id="7994"/>
    <lineage>
        <taxon>Eukaryota</taxon>
        <taxon>Metazoa</taxon>
        <taxon>Chordata</taxon>
        <taxon>Craniata</taxon>
        <taxon>Vertebrata</taxon>
        <taxon>Euteleostomi</taxon>
        <taxon>Actinopterygii</taxon>
        <taxon>Neopterygii</taxon>
        <taxon>Teleostei</taxon>
        <taxon>Ostariophysi</taxon>
        <taxon>Characiformes</taxon>
        <taxon>Characoidei</taxon>
        <taxon>Acestrorhamphidae</taxon>
        <taxon>Acestrorhamphinae</taxon>
        <taxon>Astyanax</taxon>
    </lineage>
</organism>
<feature type="transmembrane region" description="Helical" evidence="1">
    <location>
        <begin position="12"/>
        <end position="37"/>
    </location>
</feature>
<dbReference type="Gene3D" id="2.100.10.20">
    <property type="entry name" value="Vitelline membrane outer layer protein I (VOMI)"/>
    <property type="match status" value="1"/>
</dbReference>
<dbReference type="AlphaFoldDB" id="A0A8B9GUP9"/>